<evidence type="ECO:0000313" key="1">
    <source>
        <dbReference type="EMBL" id="KAG5585238.1"/>
    </source>
</evidence>
<dbReference type="Gene3D" id="1.20.5.4130">
    <property type="match status" value="1"/>
</dbReference>
<dbReference type="AlphaFoldDB" id="A0A9J5XDE3"/>
<organism evidence="1 2">
    <name type="scientific">Solanum commersonii</name>
    <name type="common">Commerson's wild potato</name>
    <name type="synonym">Commerson's nightshade</name>
    <dbReference type="NCBI Taxonomy" id="4109"/>
    <lineage>
        <taxon>Eukaryota</taxon>
        <taxon>Viridiplantae</taxon>
        <taxon>Streptophyta</taxon>
        <taxon>Embryophyta</taxon>
        <taxon>Tracheophyta</taxon>
        <taxon>Spermatophyta</taxon>
        <taxon>Magnoliopsida</taxon>
        <taxon>eudicotyledons</taxon>
        <taxon>Gunneridae</taxon>
        <taxon>Pentapetalae</taxon>
        <taxon>asterids</taxon>
        <taxon>lamiids</taxon>
        <taxon>Solanales</taxon>
        <taxon>Solanaceae</taxon>
        <taxon>Solanoideae</taxon>
        <taxon>Solaneae</taxon>
        <taxon>Solanum</taxon>
    </lineage>
</organism>
<protein>
    <submittedName>
        <fullName evidence="1">Uncharacterized protein</fullName>
    </submittedName>
</protein>
<dbReference type="EMBL" id="JACXVP010000009">
    <property type="protein sequence ID" value="KAG5585238.1"/>
    <property type="molecule type" value="Genomic_DNA"/>
</dbReference>
<dbReference type="Proteomes" id="UP000824120">
    <property type="component" value="Chromosome 9"/>
</dbReference>
<proteinExistence type="predicted"/>
<keyword evidence="2" id="KW-1185">Reference proteome</keyword>
<sequence length="85" mass="9699">MASYSAVISLLQTFDQQNPELFHGHTVQMLKFLRATTAYFQKSLEEKIRVAASEAKDTGEMQISQIIKRLKLDIWNFTTLGFATT</sequence>
<gene>
    <name evidence="1" type="ORF">H5410_045672</name>
</gene>
<name>A0A9J5XDE3_SOLCO</name>
<dbReference type="OrthoDB" id="1301099at2759"/>
<comment type="caution">
    <text evidence="1">The sequence shown here is derived from an EMBL/GenBank/DDBJ whole genome shotgun (WGS) entry which is preliminary data.</text>
</comment>
<reference evidence="1 2" key="1">
    <citation type="submission" date="2020-09" db="EMBL/GenBank/DDBJ databases">
        <title>De no assembly of potato wild relative species, Solanum commersonii.</title>
        <authorList>
            <person name="Cho K."/>
        </authorList>
    </citation>
    <scope>NUCLEOTIDE SEQUENCE [LARGE SCALE GENOMIC DNA]</scope>
    <source>
        <strain evidence="1">LZ3.2</strain>
        <tissue evidence="1">Leaf</tissue>
    </source>
</reference>
<evidence type="ECO:0000313" key="2">
    <source>
        <dbReference type="Proteomes" id="UP000824120"/>
    </source>
</evidence>
<accession>A0A9J5XDE3</accession>